<gene>
    <name evidence="1" type="ORF">M076_4897</name>
</gene>
<accession>A0A015YCR7</accession>
<dbReference type="Pfam" id="PF13310">
    <property type="entry name" value="Virulence_RhuM"/>
    <property type="match status" value="1"/>
</dbReference>
<name>A0A015YCR7_BACFG</name>
<dbReference type="PANTHER" id="PTHR35810">
    <property type="entry name" value="CYTOPLASMIC PROTEIN-RELATED"/>
    <property type="match status" value="1"/>
</dbReference>
<sequence>MGENDNISQMTPSFENICRKDEYGNKYWSSRDLCGAMGYSAYWKFQRVIDKAIKVAGEKGMNVDEHFNQAVDMVRIGNGSFRKVNIFRLSRMACIIIAENADGKKLLVQQARDFFSQSVSMAEFMHNSLSSNILLYKTAQGEARVEVIFNSETFWMSQKRMADLFGVDVRTINYHLGQIYETGELSKEATIRKIGIVQTEGDREVERMPLFYNLDAIVAVGYRVNSYQATQFRIWATSVLKEFIIKGYALDDERLKQGKHFGKDYFDDLLERIREIRTSERRYYQKITDIYAECSADYDPKSEDTKLFFKMVQNMMHLAVTHHTAAEIIYQRADSEQPYMGLTTWKKAPDGRVQKSDTIVAKNYLSDSELSQLNLITTAFLDMAESRASRHIVSTMDDWKKFLQQYLATMDYELCDTAGKVTQEEARDKAYREYEKYKLIQDKSYISDFDRFNEGNDETPLLPFDLNPTKE</sequence>
<protein>
    <submittedName>
        <fullName evidence="1">Virulence RhuM family protein</fullName>
    </submittedName>
</protein>
<evidence type="ECO:0000313" key="2">
    <source>
        <dbReference type="Proteomes" id="UP000022272"/>
    </source>
</evidence>
<organism evidence="1 2">
    <name type="scientific">Bacteroides fragilis str. 2-F-2 #4</name>
    <dbReference type="NCBI Taxonomy" id="1339280"/>
    <lineage>
        <taxon>Bacteria</taxon>
        <taxon>Pseudomonadati</taxon>
        <taxon>Bacteroidota</taxon>
        <taxon>Bacteroidia</taxon>
        <taxon>Bacteroidales</taxon>
        <taxon>Bacteroidaceae</taxon>
        <taxon>Bacteroides</taxon>
    </lineage>
</organism>
<proteinExistence type="predicted"/>
<dbReference type="RefSeq" id="WP_032555560.1">
    <property type="nucleotide sequence ID" value="NZ_JGDM01000154.1"/>
</dbReference>
<dbReference type="Proteomes" id="UP000022272">
    <property type="component" value="Unassembled WGS sequence"/>
</dbReference>
<reference evidence="1 2" key="1">
    <citation type="submission" date="2014-02" db="EMBL/GenBank/DDBJ databases">
        <authorList>
            <person name="Sears C."/>
            <person name="Carroll K."/>
            <person name="Sack B.R."/>
            <person name="Qadri F."/>
            <person name="Myers L.L."/>
            <person name="Chung G.-T."/>
            <person name="Escheverria P."/>
            <person name="Fraser C.M."/>
            <person name="Sadzewicz L."/>
            <person name="Shefchek K.A."/>
            <person name="Tallon L."/>
            <person name="Das S.P."/>
            <person name="Daugherty S."/>
            <person name="Mongodin E.F."/>
        </authorList>
    </citation>
    <scope>NUCLEOTIDE SEQUENCE [LARGE SCALE GENOMIC DNA]</scope>
    <source>
        <strain evidence="1 2">2-F-2 #4</strain>
    </source>
</reference>
<evidence type="ECO:0000313" key="1">
    <source>
        <dbReference type="EMBL" id="EXZ41998.1"/>
    </source>
</evidence>
<dbReference type="EMBL" id="JGDM01000154">
    <property type="protein sequence ID" value="EXZ41998.1"/>
    <property type="molecule type" value="Genomic_DNA"/>
</dbReference>
<dbReference type="InterPro" id="IPR011204">
    <property type="entry name" value="Virulence_RhuM-like"/>
</dbReference>
<dbReference type="AlphaFoldDB" id="A0A015YCR7"/>
<comment type="caution">
    <text evidence="1">The sequence shown here is derived from an EMBL/GenBank/DDBJ whole genome shotgun (WGS) entry which is preliminary data.</text>
</comment>
<dbReference type="PANTHER" id="PTHR35810:SF1">
    <property type="entry name" value="CYTOPLASMIC PROTEIN"/>
    <property type="match status" value="1"/>
</dbReference>
<dbReference type="PATRIC" id="fig|1339280.3.peg.4658"/>